<comment type="caution">
    <text evidence="4">The sequence shown here is derived from an EMBL/GenBank/DDBJ whole genome shotgun (WGS) entry which is preliminary data.</text>
</comment>
<feature type="region of interest" description="Disordered" evidence="2">
    <location>
        <begin position="246"/>
        <end position="310"/>
    </location>
</feature>
<organism evidence="4 5">
    <name type="scientific">Streptomyces chrestomyceticus JCM 4735</name>
    <dbReference type="NCBI Taxonomy" id="1306181"/>
    <lineage>
        <taxon>Bacteria</taxon>
        <taxon>Bacillati</taxon>
        <taxon>Actinomycetota</taxon>
        <taxon>Actinomycetes</taxon>
        <taxon>Kitasatosporales</taxon>
        <taxon>Streptomycetaceae</taxon>
        <taxon>Streptomyces</taxon>
    </lineage>
</organism>
<dbReference type="InterPro" id="IPR052016">
    <property type="entry name" value="Bact_Sigma-Reg"/>
</dbReference>
<evidence type="ECO:0000259" key="3">
    <source>
        <dbReference type="SMART" id="SM00331"/>
    </source>
</evidence>
<feature type="domain" description="PPM-type phosphatase" evidence="3">
    <location>
        <begin position="133"/>
        <end position="306"/>
    </location>
</feature>
<dbReference type="Proteomes" id="UP000287830">
    <property type="component" value="Unassembled WGS sequence"/>
</dbReference>
<dbReference type="AlphaFoldDB" id="A0A7U9L1Z2"/>
<sequence>MRSEFGWLLRAAVFETGVAAAAVACPEVPLSTLLVVGPLLAAQRLPTRATAAFAAVATLLVLAIPTVFRDTVPPPTVQDHAVRVALIAFCSLWAVLTAHDRTLSKAALEHMTHLAEVSQQALARPLPAELGGLAMAVRSRSASEGALVGGDLHDAVLMPSGPRLIIGDVTGHGLGAVRLSSAVLCAFRHTAATEPDLVRLAHTLDDRVRTELGDEDFVTLLLADFVPGGVHLVNCGHPPPLRVGGRLDLLESPDPSPPLGLSPTPRLHTIRLSPSSAYSCTPTASPRPATRRAPRSPSTARSGPHCPPPP</sequence>
<accession>A0A7U9L1Z2</accession>
<name>A0A7U9L1Z2_9ACTN</name>
<dbReference type="PANTHER" id="PTHR43156">
    <property type="entry name" value="STAGE II SPORULATION PROTEIN E-RELATED"/>
    <property type="match status" value="1"/>
</dbReference>
<gene>
    <name evidence="4" type="ORF">OEIGOIKO_07438</name>
</gene>
<dbReference type="SMART" id="SM00331">
    <property type="entry name" value="PP2C_SIG"/>
    <property type="match status" value="1"/>
</dbReference>
<dbReference type="InterPro" id="IPR036457">
    <property type="entry name" value="PPM-type-like_dom_sf"/>
</dbReference>
<keyword evidence="1" id="KW-0378">Hydrolase</keyword>
<protein>
    <submittedName>
        <fullName evidence="4">Membrane protein</fullName>
    </submittedName>
</protein>
<evidence type="ECO:0000256" key="1">
    <source>
        <dbReference type="ARBA" id="ARBA00022801"/>
    </source>
</evidence>
<evidence type="ECO:0000313" key="4">
    <source>
        <dbReference type="EMBL" id="GCD39582.1"/>
    </source>
</evidence>
<dbReference type="PANTHER" id="PTHR43156:SF2">
    <property type="entry name" value="STAGE II SPORULATION PROTEIN E"/>
    <property type="match status" value="1"/>
</dbReference>
<dbReference type="EMBL" id="BHZC01000001">
    <property type="protein sequence ID" value="GCD39582.1"/>
    <property type="molecule type" value="Genomic_DNA"/>
</dbReference>
<evidence type="ECO:0000256" key="2">
    <source>
        <dbReference type="SAM" id="MobiDB-lite"/>
    </source>
</evidence>
<evidence type="ECO:0000313" key="5">
    <source>
        <dbReference type="Proteomes" id="UP000287830"/>
    </source>
</evidence>
<dbReference type="GO" id="GO:0016791">
    <property type="term" value="F:phosphatase activity"/>
    <property type="evidence" value="ECO:0007669"/>
    <property type="project" value="TreeGrafter"/>
</dbReference>
<reference evidence="4 5" key="1">
    <citation type="submission" date="2018-11" db="EMBL/GenBank/DDBJ databases">
        <title>Whole genome sequence of Streptomyces chrestomyceticus NBRC 13444(T).</title>
        <authorList>
            <person name="Komaki H."/>
            <person name="Tamura T."/>
        </authorList>
    </citation>
    <scope>NUCLEOTIDE SEQUENCE [LARGE SCALE GENOMIC DNA]</scope>
    <source>
        <strain evidence="4 5">NBRC 13444</strain>
    </source>
</reference>
<dbReference type="InterPro" id="IPR001932">
    <property type="entry name" value="PPM-type_phosphatase-like_dom"/>
</dbReference>
<proteinExistence type="predicted"/>
<dbReference type="Pfam" id="PF07228">
    <property type="entry name" value="SpoIIE"/>
    <property type="match status" value="1"/>
</dbReference>
<dbReference type="OrthoDB" id="3210173at2"/>
<dbReference type="Gene3D" id="3.60.40.10">
    <property type="entry name" value="PPM-type phosphatase domain"/>
    <property type="match status" value="1"/>
</dbReference>